<organism evidence="8 9">
    <name type="scientific">Desmophyllum pertusum</name>
    <dbReference type="NCBI Taxonomy" id="174260"/>
    <lineage>
        <taxon>Eukaryota</taxon>
        <taxon>Metazoa</taxon>
        <taxon>Cnidaria</taxon>
        <taxon>Anthozoa</taxon>
        <taxon>Hexacorallia</taxon>
        <taxon>Scleractinia</taxon>
        <taxon>Caryophylliina</taxon>
        <taxon>Caryophylliidae</taxon>
        <taxon>Desmophyllum</taxon>
    </lineage>
</organism>
<dbReference type="GO" id="GO:0035725">
    <property type="term" value="P:sodium ion transmembrane transport"/>
    <property type="evidence" value="ECO:0007669"/>
    <property type="project" value="TreeGrafter"/>
</dbReference>
<gene>
    <name evidence="8" type="ORF">OS493_015636</name>
</gene>
<dbReference type="GO" id="GO:0046872">
    <property type="term" value="F:metal ion binding"/>
    <property type="evidence" value="ECO:0007669"/>
    <property type="project" value="UniProtKB-KW"/>
</dbReference>
<feature type="binding site" evidence="6">
    <location>
        <position position="101"/>
    </location>
    <ligand>
        <name>Na(+)</name>
        <dbReference type="ChEBI" id="CHEBI:29101"/>
        <label>1</label>
    </ligand>
</feature>
<feature type="transmembrane region" description="Helical" evidence="7">
    <location>
        <begin position="127"/>
        <end position="149"/>
    </location>
</feature>
<evidence type="ECO:0000256" key="5">
    <source>
        <dbReference type="ARBA" id="ARBA00023136"/>
    </source>
</evidence>
<dbReference type="OrthoDB" id="6581954at2759"/>
<evidence type="ECO:0000256" key="1">
    <source>
        <dbReference type="ARBA" id="ARBA00004141"/>
    </source>
</evidence>
<proteinExistence type="predicted"/>
<dbReference type="GO" id="GO:0005886">
    <property type="term" value="C:plasma membrane"/>
    <property type="evidence" value="ECO:0007669"/>
    <property type="project" value="TreeGrafter"/>
</dbReference>
<name>A0A9X0CKA3_9CNID</name>
<feature type="transmembrane region" description="Helical" evidence="7">
    <location>
        <begin position="202"/>
        <end position="220"/>
    </location>
</feature>
<feature type="transmembrane region" description="Helical" evidence="7">
    <location>
        <begin position="161"/>
        <end position="181"/>
    </location>
</feature>
<dbReference type="Pfam" id="PF00209">
    <property type="entry name" value="SNF"/>
    <property type="match status" value="1"/>
</dbReference>
<evidence type="ECO:0000256" key="6">
    <source>
        <dbReference type="PIRSR" id="PIRSR600175-1"/>
    </source>
</evidence>
<evidence type="ECO:0000313" key="8">
    <source>
        <dbReference type="EMBL" id="KAJ7360533.1"/>
    </source>
</evidence>
<evidence type="ECO:0000256" key="3">
    <source>
        <dbReference type="ARBA" id="ARBA00022692"/>
    </source>
</evidence>
<feature type="transmembrane region" description="Helical" evidence="7">
    <location>
        <begin position="86"/>
        <end position="107"/>
    </location>
</feature>
<evidence type="ECO:0000313" key="9">
    <source>
        <dbReference type="Proteomes" id="UP001163046"/>
    </source>
</evidence>
<dbReference type="EMBL" id="MU827309">
    <property type="protein sequence ID" value="KAJ7360533.1"/>
    <property type="molecule type" value="Genomic_DNA"/>
</dbReference>
<dbReference type="PROSITE" id="PS50267">
    <property type="entry name" value="NA_NEUROTRAN_SYMP_3"/>
    <property type="match status" value="1"/>
</dbReference>
<dbReference type="PANTHER" id="PTHR11616:SF182">
    <property type="entry name" value="TRANSPORTER"/>
    <property type="match status" value="1"/>
</dbReference>
<keyword evidence="5 7" id="KW-0472">Membrane</keyword>
<protein>
    <submittedName>
        <fullName evidence="8">Uncharacterized protein</fullName>
    </submittedName>
</protein>
<feature type="transmembrane region" description="Helical" evidence="7">
    <location>
        <begin position="251"/>
        <end position="273"/>
    </location>
</feature>
<evidence type="ECO:0000256" key="4">
    <source>
        <dbReference type="ARBA" id="ARBA00022989"/>
    </source>
</evidence>
<evidence type="ECO:0000256" key="7">
    <source>
        <dbReference type="SAM" id="Phobius"/>
    </source>
</evidence>
<keyword evidence="4 7" id="KW-1133">Transmembrane helix</keyword>
<keyword evidence="3 7" id="KW-0812">Transmembrane</keyword>
<comment type="subcellular location">
    <subcellularLocation>
        <location evidence="1">Membrane</location>
        <topology evidence="1">Multi-pass membrane protein</topology>
    </subcellularLocation>
</comment>
<keyword evidence="6" id="KW-0915">Sodium</keyword>
<accession>A0A9X0CKA3</accession>
<keyword evidence="9" id="KW-1185">Reference proteome</keyword>
<dbReference type="GO" id="GO:0006865">
    <property type="term" value="P:amino acid transport"/>
    <property type="evidence" value="ECO:0007669"/>
    <property type="project" value="TreeGrafter"/>
</dbReference>
<reference evidence="8" key="1">
    <citation type="submission" date="2023-01" db="EMBL/GenBank/DDBJ databases">
        <title>Genome assembly of the deep-sea coral Lophelia pertusa.</title>
        <authorList>
            <person name="Herrera S."/>
            <person name="Cordes E."/>
        </authorList>
    </citation>
    <scope>NUCLEOTIDE SEQUENCE</scope>
    <source>
        <strain evidence="8">USNM1676648</strain>
        <tissue evidence="8">Polyp</tissue>
    </source>
</reference>
<dbReference type="PANTHER" id="PTHR11616">
    <property type="entry name" value="SODIUM/CHLORIDE DEPENDENT TRANSPORTER"/>
    <property type="match status" value="1"/>
</dbReference>
<dbReference type="Proteomes" id="UP001163046">
    <property type="component" value="Unassembled WGS sequence"/>
</dbReference>
<dbReference type="SUPFAM" id="SSF161070">
    <property type="entry name" value="SNF-like"/>
    <property type="match status" value="1"/>
</dbReference>
<dbReference type="PRINTS" id="PR00176">
    <property type="entry name" value="NANEUSMPORT"/>
</dbReference>
<keyword evidence="6" id="KW-0479">Metal-binding</keyword>
<dbReference type="AlphaFoldDB" id="A0A9X0CKA3"/>
<keyword evidence="2" id="KW-0813">Transport</keyword>
<sequence length="364" mass="41189">MERCLEDQTKQAMRWLNNTGVSSIPAPTLDSVDEKIYNELLHNASILYNETLITCNKTKFLTIPSGQGLAFIIFTDAINKMPFAPIWSVMFFLMLITIGIDTEFGMLEGVVTPVIDLKIFPKLKKEYLSGLICLVSCLMGLPLVQYSGIYWYQLIDSYCSGIPLLIIALVECIAICFVYGIDRFNDDIKYMTNKPPRFIWRWCWKVISPVTIFAVLSMSIKSMSESTVQYTTWDGTQGKAAYTPYPPWAKFMAILLTLLSIFFIPAVAFLRYFRVIGMGAPELPTVVLEGDADNLDASELQPLHNGKAIKNKKMRKLSLARRKFRRDDKLVERSDTTKNGPLNIAANGQMYQLVDQQNGAAMFI</sequence>
<evidence type="ECO:0000256" key="2">
    <source>
        <dbReference type="ARBA" id="ARBA00022448"/>
    </source>
</evidence>
<comment type="caution">
    <text evidence="8">The sequence shown here is derived from an EMBL/GenBank/DDBJ whole genome shotgun (WGS) entry which is preliminary data.</text>
</comment>
<dbReference type="InterPro" id="IPR037272">
    <property type="entry name" value="SNS_sf"/>
</dbReference>
<dbReference type="InterPro" id="IPR000175">
    <property type="entry name" value="Na/ntran_symport"/>
</dbReference>